<keyword evidence="3" id="KW-1185">Reference proteome</keyword>
<evidence type="ECO:0000313" key="2">
    <source>
        <dbReference type="EMBL" id="QOR70430.1"/>
    </source>
</evidence>
<organism evidence="2 3">
    <name type="scientific">Ruania alkalisoli</name>
    <dbReference type="NCBI Taxonomy" id="2779775"/>
    <lineage>
        <taxon>Bacteria</taxon>
        <taxon>Bacillati</taxon>
        <taxon>Actinomycetota</taxon>
        <taxon>Actinomycetes</taxon>
        <taxon>Micrococcales</taxon>
        <taxon>Ruaniaceae</taxon>
        <taxon>Ruania</taxon>
    </lineage>
</organism>
<dbReference type="PANTHER" id="PTHR34724:SF2">
    <property type="entry name" value="OS12G0596101 PROTEIN"/>
    <property type="match status" value="1"/>
</dbReference>
<gene>
    <name evidence="2" type="ORF">IM660_17855</name>
</gene>
<evidence type="ECO:0000313" key="3">
    <source>
        <dbReference type="Proteomes" id="UP000593758"/>
    </source>
</evidence>
<dbReference type="AlphaFoldDB" id="A0A7M1SS83"/>
<sequence length="56" mass="6090">MCRPVSCDTCGKTTWAGCGEHVDQVMRAVPQAQQCPGHPLAEQQPRPGFLARILGR</sequence>
<dbReference type="Proteomes" id="UP000593758">
    <property type="component" value="Chromosome"/>
</dbReference>
<dbReference type="PANTHER" id="PTHR34724">
    <property type="entry name" value="OS12G0596101 PROTEIN"/>
    <property type="match status" value="1"/>
</dbReference>
<evidence type="ECO:0000256" key="1">
    <source>
        <dbReference type="SAM" id="MobiDB-lite"/>
    </source>
</evidence>
<name>A0A7M1SS83_9MICO</name>
<dbReference type="KEGG" id="halt:IM660_17855"/>
<accession>A0A7M1SS83</accession>
<feature type="region of interest" description="Disordered" evidence="1">
    <location>
        <begin position="36"/>
        <end position="56"/>
    </location>
</feature>
<reference evidence="2 3" key="1">
    <citation type="submission" date="2020-10" db="EMBL/GenBank/DDBJ databases">
        <title>Haloactinobacterium sp. RN3S43, a bacterium isolated from saline soil.</title>
        <authorList>
            <person name="Sun J.-Q."/>
        </authorList>
    </citation>
    <scope>NUCLEOTIDE SEQUENCE [LARGE SCALE GENOMIC DNA]</scope>
    <source>
        <strain evidence="2 3">RN3S43</strain>
    </source>
</reference>
<proteinExistence type="predicted"/>
<dbReference type="RefSeq" id="WP_193497111.1">
    <property type="nucleotide sequence ID" value="NZ_CP063169.1"/>
</dbReference>
<protein>
    <submittedName>
        <fullName evidence="2">Uncharacterized protein</fullName>
    </submittedName>
</protein>
<dbReference type="EMBL" id="CP063169">
    <property type="protein sequence ID" value="QOR70430.1"/>
    <property type="molecule type" value="Genomic_DNA"/>
</dbReference>